<comment type="caution">
    <text evidence="1">The sequence shown here is derived from an EMBL/GenBank/DDBJ whole genome shotgun (WGS) entry which is preliminary data.</text>
</comment>
<proteinExistence type="predicted"/>
<evidence type="ECO:0000313" key="1">
    <source>
        <dbReference type="EMBL" id="GAH64153.1"/>
    </source>
</evidence>
<dbReference type="AlphaFoldDB" id="X1J300"/>
<accession>X1J300</accession>
<reference evidence="1" key="1">
    <citation type="journal article" date="2014" name="Front. Microbiol.">
        <title>High frequency of phylogenetically diverse reductive dehalogenase-homologous genes in deep subseafloor sedimentary metagenomes.</title>
        <authorList>
            <person name="Kawai M."/>
            <person name="Futagami T."/>
            <person name="Toyoda A."/>
            <person name="Takaki Y."/>
            <person name="Nishi S."/>
            <person name="Hori S."/>
            <person name="Arai W."/>
            <person name="Tsubouchi T."/>
            <person name="Morono Y."/>
            <person name="Uchiyama I."/>
            <person name="Ito T."/>
            <person name="Fujiyama A."/>
            <person name="Inagaki F."/>
            <person name="Takami H."/>
        </authorList>
    </citation>
    <scope>NUCLEOTIDE SEQUENCE</scope>
    <source>
        <strain evidence="1">Expedition CK06-06</strain>
    </source>
</reference>
<protein>
    <submittedName>
        <fullName evidence="1">Uncharacterized protein</fullName>
    </submittedName>
</protein>
<name>X1J300_9ZZZZ</name>
<dbReference type="EMBL" id="BARU01034479">
    <property type="protein sequence ID" value="GAH64153.1"/>
    <property type="molecule type" value="Genomic_DNA"/>
</dbReference>
<gene>
    <name evidence="1" type="ORF">S03H2_54124</name>
</gene>
<sequence>MGVKMPDPKEVVDSVADGGMEIAQGPARIAKNIAGVAETYASEMESNMEDFKKRMPDDPGAIADCGVKAVGQTVKAGLGLFEGAGKGIMDTFDGVKGQIKRVTG</sequence>
<organism evidence="1">
    <name type="scientific">marine sediment metagenome</name>
    <dbReference type="NCBI Taxonomy" id="412755"/>
    <lineage>
        <taxon>unclassified sequences</taxon>
        <taxon>metagenomes</taxon>
        <taxon>ecological metagenomes</taxon>
    </lineage>
</organism>